<sequence length="69" mass="8217">KNERKAEDLEHPVQETPLLEDLNYKNRVKFAQMARDTGETFMQNSSQNIKRHNYALILSWQQKTKTLQI</sequence>
<evidence type="ECO:0000313" key="2">
    <source>
        <dbReference type="EMBL" id="CEK77205.1"/>
    </source>
</evidence>
<proteinExistence type="predicted"/>
<name>A0A0B7A888_9EUPU</name>
<feature type="non-terminal residue" evidence="1">
    <location>
        <position position="1"/>
    </location>
</feature>
<dbReference type="AlphaFoldDB" id="A0A0B7A888"/>
<evidence type="ECO:0000313" key="1">
    <source>
        <dbReference type="EMBL" id="CEK77204.1"/>
    </source>
</evidence>
<organism evidence="1">
    <name type="scientific">Arion vulgaris</name>
    <dbReference type="NCBI Taxonomy" id="1028688"/>
    <lineage>
        <taxon>Eukaryota</taxon>
        <taxon>Metazoa</taxon>
        <taxon>Spiralia</taxon>
        <taxon>Lophotrochozoa</taxon>
        <taxon>Mollusca</taxon>
        <taxon>Gastropoda</taxon>
        <taxon>Heterobranchia</taxon>
        <taxon>Euthyneura</taxon>
        <taxon>Panpulmonata</taxon>
        <taxon>Eupulmonata</taxon>
        <taxon>Stylommatophora</taxon>
        <taxon>Helicina</taxon>
        <taxon>Arionoidea</taxon>
        <taxon>Arionidae</taxon>
        <taxon>Arion</taxon>
    </lineage>
</organism>
<protein>
    <submittedName>
        <fullName evidence="1">Uncharacterized protein</fullName>
    </submittedName>
</protein>
<reference evidence="1" key="1">
    <citation type="submission" date="2014-12" db="EMBL/GenBank/DDBJ databases">
        <title>Insight into the proteome of Arion vulgaris.</title>
        <authorList>
            <person name="Aradska J."/>
            <person name="Bulat T."/>
            <person name="Smidak R."/>
            <person name="Sarate P."/>
            <person name="Gangsoo J."/>
            <person name="Sialana F."/>
            <person name="Bilban M."/>
            <person name="Lubec G."/>
        </authorList>
    </citation>
    <scope>NUCLEOTIDE SEQUENCE</scope>
    <source>
        <tissue evidence="1">Skin</tissue>
    </source>
</reference>
<dbReference type="EMBL" id="HACG01030340">
    <property type="protein sequence ID" value="CEK77205.1"/>
    <property type="molecule type" value="Transcribed_RNA"/>
</dbReference>
<dbReference type="EMBL" id="HACG01030339">
    <property type="protein sequence ID" value="CEK77204.1"/>
    <property type="molecule type" value="Transcribed_RNA"/>
</dbReference>
<gene>
    <name evidence="1" type="primary">ORF103446</name>
    <name evidence="2" type="synonym">ORF103447</name>
</gene>
<accession>A0A0B7A888</accession>